<feature type="transmembrane region" description="Helical" evidence="1">
    <location>
        <begin position="85"/>
        <end position="105"/>
    </location>
</feature>
<evidence type="ECO:0000256" key="1">
    <source>
        <dbReference type="SAM" id="Phobius"/>
    </source>
</evidence>
<keyword evidence="1" id="KW-0812">Transmembrane</keyword>
<gene>
    <name evidence="2" type="ORF">EYC98_00090</name>
</gene>
<evidence type="ECO:0000313" key="2">
    <source>
        <dbReference type="EMBL" id="MCX2979261.1"/>
    </source>
</evidence>
<dbReference type="InterPro" id="IPR018643">
    <property type="entry name" value="DUF2069_membrane"/>
</dbReference>
<keyword evidence="1" id="KW-0472">Membrane</keyword>
<protein>
    <submittedName>
        <fullName evidence="2">DUF2069 domain-containing protein</fullName>
    </submittedName>
</protein>
<feature type="transmembrane region" description="Helical" evidence="1">
    <location>
        <begin position="60"/>
        <end position="79"/>
    </location>
</feature>
<keyword evidence="1" id="KW-1133">Transmembrane helix</keyword>
<keyword evidence="3" id="KW-1185">Reference proteome</keyword>
<reference evidence="2" key="1">
    <citation type="submission" date="2019-02" db="EMBL/GenBank/DDBJ databases">
        <authorList>
            <person name="Li S.-H."/>
        </authorList>
    </citation>
    <scope>NUCLEOTIDE SEQUENCE</scope>
    <source>
        <strain evidence="2">IMCC14734</strain>
    </source>
</reference>
<name>A0ABT3TBR2_9GAMM</name>
<sequence length="119" mass="13273">MRKSRVAVSRGIVAASLLVLLLVQVMASVLEQAPWIVWAARILPLLMFVPSMIKDSLRSYIWLCFVSLLYFVGAVLKLFTIPGDVLAVSSLVSVVSLFLSAMLYVRWRAQELKGIMSDE</sequence>
<comment type="caution">
    <text evidence="2">The sequence shown here is derived from an EMBL/GenBank/DDBJ whole genome shotgun (WGS) entry which is preliminary data.</text>
</comment>
<evidence type="ECO:0000313" key="3">
    <source>
        <dbReference type="Proteomes" id="UP001143362"/>
    </source>
</evidence>
<dbReference type="EMBL" id="SHNN01000001">
    <property type="protein sequence ID" value="MCX2979261.1"/>
    <property type="molecule type" value="Genomic_DNA"/>
</dbReference>
<accession>A0ABT3TBR2</accession>
<dbReference type="RefSeq" id="WP_279243262.1">
    <property type="nucleotide sequence ID" value="NZ_SHNN01000001.1"/>
</dbReference>
<proteinExistence type="predicted"/>
<feature type="transmembrane region" description="Helical" evidence="1">
    <location>
        <begin position="37"/>
        <end position="53"/>
    </location>
</feature>
<dbReference type="Proteomes" id="UP001143362">
    <property type="component" value="Unassembled WGS sequence"/>
</dbReference>
<dbReference type="Pfam" id="PF09842">
    <property type="entry name" value="DUF2069"/>
    <property type="match status" value="1"/>
</dbReference>
<organism evidence="2 3">
    <name type="scientific">Candidatus Litorirhabdus singularis</name>
    <dbReference type="NCBI Taxonomy" id="2518993"/>
    <lineage>
        <taxon>Bacteria</taxon>
        <taxon>Pseudomonadati</taxon>
        <taxon>Pseudomonadota</taxon>
        <taxon>Gammaproteobacteria</taxon>
        <taxon>Cellvibrionales</taxon>
        <taxon>Halieaceae</taxon>
        <taxon>Candidatus Litorirhabdus</taxon>
    </lineage>
</organism>